<dbReference type="Proteomes" id="UP000031518">
    <property type="component" value="Unassembled WGS sequence"/>
</dbReference>
<dbReference type="InterPro" id="IPR032622">
    <property type="entry name" value="UCP01524_HTH"/>
</dbReference>
<dbReference type="PIRSF" id="PIRSF015244">
    <property type="entry name" value="UCP015244"/>
    <property type="match status" value="1"/>
</dbReference>
<dbReference type="EMBL" id="CBXV010000004">
    <property type="protein sequence ID" value="CDM65222.1"/>
    <property type="molecule type" value="Genomic_DNA"/>
</dbReference>
<evidence type="ECO:0008006" key="7">
    <source>
        <dbReference type="Google" id="ProtNLM"/>
    </source>
</evidence>
<dbReference type="Pfam" id="PF16221">
    <property type="entry name" value="HTH_47"/>
    <property type="match status" value="1"/>
</dbReference>
<feature type="domain" description="UCP01524 winged helix-turn-helix" evidence="3">
    <location>
        <begin position="377"/>
        <end position="452"/>
    </location>
</feature>
<keyword evidence="1" id="KW-0862">Zinc</keyword>
<dbReference type="InterPro" id="IPR012353">
    <property type="entry name" value="UCP015244"/>
</dbReference>
<evidence type="ECO:0000313" key="5">
    <source>
        <dbReference type="EMBL" id="CDM65222.1"/>
    </source>
</evidence>
<sequence>MRSSSVQPIAVLRENDLRRSSPPADENEGFTKVGEWMHDFIRTLYPLCRSITGDGVRRTLELIDERIALDVHEVPSGTRVFDWTVPKEWNIKDAYIKDSSGKRVVDFKRNNLHVVSYSVPVRRWISFAELKEHLFTLPEHPDWIPYRTSYYRESWGFCLSHRQFMALRDDEEYEVCIDSSLEDGHLTYGEHRLAGESDDEVLVSCHICHPSLCNDNLSGIAVAVALAERLRLLKRRYSYRFIFIPGTIGAIAWLAQNVERVHRIKHGLVLTCVGDGGPITYKRSRRGNAEIDRAFAHVLAHAQASSNIVDFTPYGYDERQYCSPGFNLPVGCLMRTPHGRFAEYHTSADDLDFVLPEALADTLTTCLFAFDVIENNRVYVNLNPKCEPQLGRRGLYRAVGGQSERAMEELAILWVLNLADGTHTLLDMAERSGLPFAVLKRAAKLLTEHELLGPLY</sequence>
<dbReference type="Gene3D" id="3.40.630.10">
    <property type="entry name" value="Zn peptidases"/>
    <property type="match status" value="1"/>
</dbReference>
<feature type="binding site" evidence="1">
    <location>
        <position position="345"/>
    </location>
    <ligand>
        <name>Zn(2+)</name>
        <dbReference type="ChEBI" id="CHEBI:29105"/>
    </ligand>
</feature>
<dbReference type="CDD" id="cd05644">
    <property type="entry name" value="M28_like"/>
    <property type="match status" value="1"/>
</dbReference>
<keyword evidence="6" id="KW-1185">Reference proteome</keyword>
<protein>
    <recommendedName>
        <fullName evidence="7">Peptidase M28</fullName>
    </recommendedName>
</protein>
<evidence type="ECO:0000259" key="3">
    <source>
        <dbReference type="Pfam" id="PF16221"/>
    </source>
</evidence>
<dbReference type="InterPro" id="IPR036388">
    <property type="entry name" value="WH-like_DNA-bd_sf"/>
</dbReference>
<dbReference type="GO" id="GO:0046872">
    <property type="term" value="F:metal ion binding"/>
    <property type="evidence" value="ECO:0007669"/>
    <property type="project" value="UniProtKB-KW"/>
</dbReference>
<evidence type="ECO:0000259" key="2">
    <source>
        <dbReference type="Pfam" id="PF09940"/>
    </source>
</evidence>
<dbReference type="Gene3D" id="3.50.30.90">
    <property type="match status" value="1"/>
</dbReference>
<dbReference type="InterPro" id="IPR032589">
    <property type="entry name" value="DUF4910"/>
</dbReference>
<dbReference type="SUPFAM" id="SSF53187">
    <property type="entry name" value="Zn-dependent exopeptidases"/>
    <property type="match status" value="1"/>
</dbReference>
<dbReference type="Gene3D" id="1.10.10.10">
    <property type="entry name" value="Winged helix-like DNA-binding domain superfamily/Winged helix DNA-binding domain"/>
    <property type="match status" value="1"/>
</dbReference>
<organism evidence="5 6">
    <name type="scientific">Pyrinomonas methylaliphatogenes</name>
    <dbReference type="NCBI Taxonomy" id="454194"/>
    <lineage>
        <taxon>Bacteria</taxon>
        <taxon>Pseudomonadati</taxon>
        <taxon>Acidobacteriota</taxon>
        <taxon>Blastocatellia</taxon>
        <taxon>Blastocatellales</taxon>
        <taxon>Pyrinomonadaceae</taxon>
        <taxon>Pyrinomonas</taxon>
    </lineage>
</organism>
<proteinExistence type="predicted"/>
<feature type="binding site" evidence="1">
    <location>
        <position position="215"/>
    </location>
    <ligand>
        <name>Zn(2+)</name>
        <dbReference type="ChEBI" id="CHEBI:29105"/>
    </ligand>
</feature>
<comment type="cofactor">
    <cofactor evidence="1">
        <name>Zn(2+)</name>
        <dbReference type="ChEBI" id="CHEBI:29105"/>
    </cofactor>
    <text evidence="1">Binds 1 zinc ion per subunit.</text>
</comment>
<evidence type="ECO:0000313" key="6">
    <source>
        <dbReference type="Proteomes" id="UP000031518"/>
    </source>
</evidence>
<accession>A0A0B6WWU8</accession>
<dbReference type="OrthoDB" id="9765654at2"/>
<keyword evidence="1" id="KW-0479">Metal-binding</keyword>
<reference evidence="5 6" key="2">
    <citation type="submission" date="2015-01" db="EMBL/GenBank/DDBJ databases">
        <title>Complete genome sequence of Pyrinomonas methylaliphatogenes type strain K22T.</title>
        <authorList>
            <person name="Lee K.C.Y."/>
            <person name="Power J.F."/>
            <person name="Dunfield P.F."/>
            <person name="Morgan X.C."/>
            <person name="Huttenhower C."/>
            <person name="Stott M.B."/>
        </authorList>
    </citation>
    <scope>NUCLEOTIDE SEQUENCE [LARGE SCALE GENOMIC DNA]</scope>
    <source>
        <strain evidence="5 6">K22</strain>
    </source>
</reference>
<name>A0A0B6WWU8_9BACT</name>
<evidence type="ECO:0000256" key="1">
    <source>
        <dbReference type="PIRSR" id="PIRSR015244-50"/>
    </source>
</evidence>
<dbReference type="Pfam" id="PF09940">
    <property type="entry name" value="DUF2172"/>
    <property type="match status" value="1"/>
</dbReference>
<dbReference type="InterPro" id="IPR032610">
    <property type="entry name" value="DUF2172"/>
</dbReference>
<feature type="domain" description="DUF2172" evidence="2">
    <location>
        <begin position="88"/>
        <end position="180"/>
    </location>
</feature>
<dbReference type="Pfam" id="PF16254">
    <property type="entry name" value="DUF4910"/>
    <property type="match status" value="1"/>
</dbReference>
<reference evidence="5 6" key="1">
    <citation type="submission" date="2013-12" db="EMBL/GenBank/DDBJ databases">
        <authorList>
            <person name="Stott M."/>
        </authorList>
    </citation>
    <scope>NUCLEOTIDE SEQUENCE [LARGE SCALE GENOMIC DNA]</scope>
    <source>
        <strain evidence="5 6">K22</strain>
    </source>
</reference>
<dbReference type="AlphaFoldDB" id="A0A0B6WWU8"/>
<evidence type="ECO:0000259" key="4">
    <source>
        <dbReference type="Pfam" id="PF16254"/>
    </source>
</evidence>
<dbReference type="STRING" id="454194.PYK22_01220"/>
<gene>
    <name evidence="5" type="ORF">PYK22_01220</name>
</gene>
<feature type="domain" description="DUF4910" evidence="4">
    <location>
        <begin position="38"/>
        <end position="376"/>
    </location>
</feature>
<feature type="binding site" evidence="1">
    <location>
        <position position="209"/>
    </location>
    <ligand>
        <name>Zn(2+)</name>
        <dbReference type="ChEBI" id="CHEBI:29105"/>
    </ligand>
</feature>